<dbReference type="PANTHER" id="PTHR44688:SF16">
    <property type="entry name" value="DNA-BINDING TRANSCRIPTIONAL ACTIVATOR DEVR_DOSR"/>
    <property type="match status" value="1"/>
</dbReference>
<keyword evidence="2" id="KW-0238">DNA-binding</keyword>
<feature type="domain" description="HTH luxR-type" evidence="4">
    <location>
        <begin position="105"/>
        <end position="170"/>
    </location>
</feature>
<reference evidence="6" key="1">
    <citation type="submission" date="2016-06" db="EMBL/GenBank/DDBJ databases">
        <authorList>
            <person name="Varghese N."/>
            <person name="Submissions Spin"/>
        </authorList>
    </citation>
    <scope>NUCLEOTIDE SEQUENCE [LARGE SCALE GENOMIC DNA]</scope>
    <source>
        <strain evidence="6">DSM 43168</strain>
    </source>
</reference>
<dbReference type="CDD" id="cd06170">
    <property type="entry name" value="LuxR_C_like"/>
    <property type="match status" value="1"/>
</dbReference>
<gene>
    <name evidence="5" type="ORF">GA0070563_105457</name>
</gene>
<dbReference type="RefSeq" id="WP_074474888.1">
    <property type="nucleotide sequence ID" value="NZ_FMCT01000005.1"/>
</dbReference>
<evidence type="ECO:0000256" key="2">
    <source>
        <dbReference type="ARBA" id="ARBA00023125"/>
    </source>
</evidence>
<evidence type="ECO:0000256" key="3">
    <source>
        <dbReference type="ARBA" id="ARBA00023163"/>
    </source>
</evidence>
<dbReference type="Gene3D" id="1.10.10.10">
    <property type="entry name" value="Winged helix-like DNA-binding domain superfamily/Winged helix DNA-binding domain"/>
    <property type="match status" value="1"/>
</dbReference>
<dbReference type="Proteomes" id="UP000183585">
    <property type="component" value="Unassembled WGS sequence"/>
</dbReference>
<dbReference type="GO" id="GO:0006355">
    <property type="term" value="P:regulation of DNA-templated transcription"/>
    <property type="evidence" value="ECO:0007669"/>
    <property type="project" value="InterPro"/>
</dbReference>
<keyword evidence="1" id="KW-0805">Transcription regulation</keyword>
<sequence>MPTVDPPDAGPTPVVVRWDRLSGERWPELAALTADGLVLLVLPRATTVDPLALLAAGARAVLRDGDGVDELELARSAVLTGGSYLSRSVATLVGGRTDGGGRAAPGAPEVSLGPREVETLRCIAQGLTHRQVAHRLGVTEQTVNTYAKRLRRKLGAANKAELTRRAVELGYLSA</sequence>
<proteinExistence type="predicted"/>
<evidence type="ECO:0000259" key="4">
    <source>
        <dbReference type="PROSITE" id="PS50043"/>
    </source>
</evidence>
<keyword evidence="6" id="KW-1185">Reference proteome</keyword>
<dbReference type="SMART" id="SM00421">
    <property type="entry name" value="HTH_LUXR"/>
    <property type="match status" value="1"/>
</dbReference>
<dbReference type="InterPro" id="IPR016032">
    <property type="entry name" value="Sig_transdc_resp-reg_C-effctor"/>
</dbReference>
<protein>
    <submittedName>
        <fullName evidence="5">Regulatory protein, luxR family</fullName>
    </submittedName>
</protein>
<dbReference type="AlphaFoldDB" id="A0A1C4Y989"/>
<dbReference type="SUPFAM" id="SSF46894">
    <property type="entry name" value="C-terminal effector domain of the bipartite response regulators"/>
    <property type="match status" value="1"/>
</dbReference>
<keyword evidence="3" id="KW-0804">Transcription</keyword>
<evidence type="ECO:0000313" key="6">
    <source>
        <dbReference type="Proteomes" id="UP000183585"/>
    </source>
</evidence>
<dbReference type="Pfam" id="PF00196">
    <property type="entry name" value="GerE"/>
    <property type="match status" value="1"/>
</dbReference>
<name>A0A1C4Y989_9ACTN</name>
<dbReference type="PROSITE" id="PS50043">
    <property type="entry name" value="HTH_LUXR_2"/>
    <property type="match status" value="1"/>
</dbReference>
<evidence type="ECO:0000313" key="5">
    <source>
        <dbReference type="EMBL" id="SCF17206.1"/>
    </source>
</evidence>
<dbReference type="PANTHER" id="PTHR44688">
    <property type="entry name" value="DNA-BINDING TRANSCRIPTIONAL ACTIVATOR DEVR_DOSR"/>
    <property type="match status" value="1"/>
</dbReference>
<dbReference type="GO" id="GO:0003677">
    <property type="term" value="F:DNA binding"/>
    <property type="evidence" value="ECO:0007669"/>
    <property type="project" value="UniProtKB-KW"/>
</dbReference>
<evidence type="ECO:0000256" key="1">
    <source>
        <dbReference type="ARBA" id="ARBA00023015"/>
    </source>
</evidence>
<organism evidence="5 6">
    <name type="scientific">Micromonospora carbonacea</name>
    <dbReference type="NCBI Taxonomy" id="47853"/>
    <lineage>
        <taxon>Bacteria</taxon>
        <taxon>Bacillati</taxon>
        <taxon>Actinomycetota</taxon>
        <taxon>Actinomycetes</taxon>
        <taxon>Micromonosporales</taxon>
        <taxon>Micromonosporaceae</taxon>
        <taxon>Micromonospora</taxon>
    </lineage>
</organism>
<dbReference type="InterPro" id="IPR036388">
    <property type="entry name" value="WH-like_DNA-bd_sf"/>
</dbReference>
<accession>A0A1C4Y989</accession>
<dbReference type="EMBL" id="FMCT01000005">
    <property type="protein sequence ID" value="SCF17206.1"/>
    <property type="molecule type" value="Genomic_DNA"/>
</dbReference>
<dbReference type="InterPro" id="IPR000792">
    <property type="entry name" value="Tscrpt_reg_LuxR_C"/>
</dbReference>
<dbReference type="PRINTS" id="PR00038">
    <property type="entry name" value="HTHLUXR"/>
</dbReference>